<reference evidence="2" key="1">
    <citation type="journal article" date="2012" name="Nat. Biotechnol.">
        <title>Reference genome sequence of the model plant Setaria.</title>
        <authorList>
            <person name="Bennetzen J.L."/>
            <person name="Schmutz J."/>
            <person name="Wang H."/>
            <person name="Percifield R."/>
            <person name="Hawkins J."/>
            <person name="Pontaroli A.C."/>
            <person name="Estep M."/>
            <person name="Feng L."/>
            <person name="Vaughn J.N."/>
            <person name="Grimwood J."/>
            <person name="Jenkins J."/>
            <person name="Barry K."/>
            <person name="Lindquist E."/>
            <person name="Hellsten U."/>
            <person name="Deshpande S."/>
            <person name="Wang X."/>
            <person name="Wu X."/>
            <person name="Mitros T."/>
            <person name="Triplett J."/>
            <person name="Yang X."/>
            <person name="Ye C.Y."/>
            <person name="Mauro-Herrera M."/>
            <person name="Wang L."/>
            <person name="Li P."/>
            <person name="Sharma M."/>
            <person name="Sharma R."/>
            <person name="Ronald P.C."/>
            <person name="Panaud O."/>
            <person name="Kellogg E.A."/>
            <person name="Brutnell T.P."/>
            <person name="Doust A.N."/>
            <person name="Tuskan G.A."/>
            <person name="Rokhsar D."/>
            <person name="Devos K.M."/>
        </authorList>
    </citation>
    <scope>NUCLEOTIDE SEQUENCE [LARGE SCALE GENOMIC DNA]</scope>
    <source>
        <strain evidence="2">cv. Yugu1</strain>
    </source>
</reference>
<organism evidence="1 2">
    <name type="scientific">Setaria italica</name>
    <name type="common">Foxtail millet</name>
    <name type="synonym">Panicum italicum</name>
    <dbReference type="NCBI Taxonomy" id="4555"/>
    <lineage>
        <taxon>Eukaryota</taxon>
        <taxon>Viridiplantae</taxon>
        <taxon>Streptophyta</taxon>
        <taxon>Embryophyta</taxon>
        <taxon>Tracheophyta</taxon>
        <taxon>Spermatophyta</taxon>
        <taxon>Magnoliopsida</taxon>
        <taxon>Liliopsida</taxon>
        <taxon>Poales</taxon>
        <taxon>Poaceae</taxon>
        <taxon>PACMAD clade</taxon>
        <taxon>Panicoideae</taxon>
        <taxon>Panicodae</taxon>
        <taxon>Paniceae</taxon>
        <taxon>Cenchrinae</taxon>
        <taxon>Setaria</taxon>
    </lineage>
</organism>
<dbReference type="EMBL" id="AGNK02005066">
    <property type="status" value="NOT_ANNOTATED_CDS"/>
    <property type="molecule type" value="Genomic_DNA"/>
</dbReference>
<dbReference type="HOGENOM" id="CLU_2188546_0_0_1"/>
<reference evidence="1" key="2">
    <citation type="submission" date="2018-08" db="UniProtKB">
        <authorList>
            <consortium name="EnsemblPlants"/>
        </authorList>
    </citation>
    <scope>IDENTIFICATION</scope>
    <source>
        <strain evidence="1">Yugu1</strain>
    </source>
</reference>
<evidence type="ECO:0000313" key="1">
    <source>
        <dbReference type="EnsemblPlants" id="KQK95052"/>
    </source>
</evidence>
<protein>
    <submittedName>
        <fullName evidence="1">Uncharacterized protein</fullName>
    </submittedName>
</protein>
<evidence type="ECO:0000313" key="2">
    <source>
        <dbReference type="Proteomes" id="UP000004995"/>
    </source>
</evidence>
<dbReference type="InParanoid" id="K3ZKE7"/>
<dbReference type="AlphaFoldDB" id="K3ZKE7"/>
<dbReference type="Proteomes" id="UP000004995">
    <property type="component" value="Unassembled WGS sequence"/>
</dbReference>
<name>K3ZKE7_SETIT</name>
<proteinExistence type="predicted"/>
<dbReference type="Gramene" id="KQK95052">
    <property type="protein sequence ID" value="KQK95052"/>
    <property type="gene ID" value="SETIT_027053mg"/>
</dbReference>
<accession>K3ZKE7</accession>
<keyword evidence="2" id="KW-1185">Reference proteome</keyword>
<dbReference type="EnsemblPlants" id="KQK95052">
    <property type="protein sequence ID" value="KQK95052"/>
    <property type="gene ID" value="SETIT_027053mg"/>
</dbReference>
<sequence>MEEAMVLRRQGGCGQFVGLALGKFNSLLITSTDLFSELTHKGTGFSLSTAVLKNYRILAISLLHKRWGISTSLDSVTPQVAHAWLRYKHLTVAALIAKLACFFSSHRIC</sequence>